<evidence type="ECO:0000313" key="9">
    <source>
        <dbReference type="Proteomes" id="UP000664369"/>
    </source>
</evidence>
<feature type="domain" description="Peptidase S8/S53" evidence="7">
    <location>
        <begin position="203"/>
        <end position="478"/>
    </location>
</feature>
<keyword evidence="9" id="KW-1185">Reference proteome</keyword>
<proteinExistence type="inferred from homology"/>
<evidence type="ECO:0000256" key="5">
    <source>
        <dbReference type="PROSITE-ProRule" id="PRU01240"/>
    </source>
</evidence>
<reference evidence="8 9" key="1">
    <citation type="submission" date="2021-03" db="EMBL/GenBank/DDBJ databases">
        <authorList>
            <person name="Kim M.K."/>
        </authorList>
    </citation>
    <scope>NUCLEOTIDE SEQUENCE [LARGE SCALE GENOMIC DNA]</scope>
    <source>
        <strain evidence="8 9">BT442</strain>
    </source>
</reference>
<dbReference type="PANTHER" id="PTHR43806:SF67">
    <property type="entry name" value="EGF-LIKE DOMAIN-CONTAINING PROTEIN"/>
    <property type="match status" value="1"/>
</dbReference>
<dbReference type="Gene3D" id="3.40.50.200">
    <property type="entry name" value="Peptidase S8/S53 domain"/>
    <property type="match status" value="1"/>
</dbReference>
<dbReference type="Proteomes" id="UP000664369">
    <property type="component" value="Unassembled WGS sequence"/>
</dbReference>
<evidence type="ECO:0000256" key="3">
    <source>
        <dbReference type="ARBA" id="ARBA00022801"/>
    </source>
</evidence>
<feature type="active site" description="Charge relay system" evidence="5">
    <location>
        <position position="432"/>
    </location>
</feature>
<dbReference type="InterPro" id="IPR050131">
    <property type="entry name" value="Peptidase_S8_subtilisin-like"/>
</dbReference>
<dbReference type="EMBL" id="JAGETZ010000009">
    <property type="protein sequence ID" value="MBO2010957.1"/>
    <property type="molecule type" value="Genomic_DNA"/>
</dbReference>
<dbReference type="InterPro" id="IPR015500">
    <property type="entry name" value="Peptidase_S8_subtilisin-rel"/>
</dbReference>
<dbReference type="InterPro" id="IPR036852">
    <property type="entry name" value="Peptidase_S8/S53_dom_sf"/>
</dbReference>
<gene>
    <name evidence="8" type="ORF">J4E00_17990</name>
</gene>
<evidence type="ECO:0000256" key="6">
    <source>
        <dbReference type="SAM" id="MobiDB-lite"/>
    </source>
</evidence>
<keyword evidence="4 5" id="KW-0720">Serine protease</keyword>
<dbReference type="PANTHER" id="PTHR43806">
    <property type="entry name" value="PEPTIDASE S8"/>
    <property type="match status" value="1"/>
</dbReference>
<evidence type="ECO:0000256" key="1">
    <source>
        <dbReference type="ARBA" id="ARBA00011073"/>
    </source>
</evidence>
<evidence type="ECO:0000256" key="2">
    <source>
        <dbReference type="ARBA" id="ARBA00022670"/>
    </source>
</evidence>
<feature type="active site" description="Charge relay system" evidence="5">
    <location>
        <position position="252"/>
    </location>
</feature>
<sequence>MYFLHLVSALWNRRVPERRAIGLVLALLGAAGPGAGQAPAVGQSAVMPPATQHPTRYWVTLRDKSGVRFDPAHYFSPAAQARRVRQNLPAFDATDLPVRADYVAAIAAQVDTVTLVSRWFNAVACRATPAQAAALRQLPGVRSVAVWPQREVEVAGTKPAGLPAAKSRFADTPKPINSNDYLLARRQTAALDGAALRATGLDGKGMRIAVFDVGFRGLKEHPAFRELVADKRIVATHDFLRNRDDVFLGGGHGTEVMGCLAGRLPMSPTAVPGLALGLAPAAEYLLARTEQLHRERYAEEEAWLAAVEWADRLGADIINSSLAYTEQRYFPEQMDGHRSLIARAANLAARKGVLVVSAAGNDGDDDWVRIGTPADADSVLAIGGLDPETGLHVDFSSFGPTADRRLKPNLAAFGIVLTTTPGGDYERLEGTSFASPLVAGFAACLWQQHRKLTAMQLFQGLEKSAELYPYFDYAHGYGRPRFAHFQTSKSEITVAPTFDFVPHDSLVAVVIRPEAAIRPAETLPLLADQSDATLPFALPAPEAKTPSDNVPRVGHEQPISAGSPPLASLPEPNYPAYLYWNLADRRGVLRRYETRAVTQRLVVQIPRRLFSGGNVLRVHFKGYTATYSE</sequence>
<protein>
    <submittedName>
        <fullName evidence="8">S8 family serine peptidase</fullName>
    </submittedName>
</protein>
<keyword evidence="3 5" id="KW-0378">Hydrolase</keyword>
<dbReference type="InterPro" id="IPR023828">
    <property type="entry name" value="Peptidase_S8_Ser-AS"/>
</dbReference>
<dbReference type="Pfam" id="PF00082">
    <property type="entry name" value="Peptidase_S8"/>
    <property type="match status" value="1"/>
</dbReference>
<evidence type="ECO:0000259" key="7">
    <source>
        <dbReference type="Pfam" id="PF00082"/>
    </source>
</evidence>
<dbReference type="RefSeq" id="WP_208176654.1">
    <property type="nucleotide sequence ID" value="NZ_JAGETZ010000009.1"/>
</dbReference>
<dbReference type="PROSITE" id="PS51892">
    <property type="entry name" value="SUBTILASE"/>
    <property type="match status" value="1"/>
</dbReference>
<keyword evidence="2 5" id="KW-0645">Protease</keyword>
<evidence type="ECO:0000256" key="4">
    <source>
        <dbReference type="ARBA" id="ARBA00022825"/>
    </source>
</evidence>
<feature type="active site" description="Charge relay system" evidence="5">
    <location>
        <position position="212"/>
    </location>
</feature>
<organism evidence="8 9">
    <name type="scientific">Hymenobacter negativus</name>
    <dbReference type="NCBI Taxonomy" id="2795026"/>
    <lineage>
        <taxon>Bacteria</taxon>
        <taxon>Pseudomonadati</taxon>
        <taxon>Bacteroidota</taxon>
        <taxon>Cytophagia</taxon>
        <taxon>Cytophagales</taxon>
        <taxon>Hymenobacteraceae</taxon>
        <taxon>Hymenobacter</taxon>
    </lineage>
</organism>
<dbReference type="PROSITE" id="PS00138">
    <property type="entry name" value="SUBTILASE_SER"/>
    <property type="match status" value="1"/>
</dbReference>
<feature type="region of interest" description="Disordered" evidence="6">
    <location>
        <begin position="544"/>
        <end position="567"/>
    </location>
</feature>
<dbReference type="InterPro" id="IPR000209">
    <property type="entry name" value="Peptidase_S8/S53_dom"/>
</dbReference>
<dbReference type="SUPFAM" id="SSF52743">
    <property type="entry name" value="Subtilisin-like"/>
    <property type="match status" value="1"/>
</dbReference>
<accession>A0ABS3QIH8</accession>
<comment type="similarity">
    <text evidence="1 5">Belongs to the peptidase S8 family.</text>
</comment>
<dbReference type="PRINTS" id="PR00723">
    <property type="entry name" value="SUBTILISIN"/>
</dbReference>
<name>A0ABS3QIH8_9BACT</name>
<evidence type="ECO:0000313" key="8">
    <source>
        <dbReference type="EMBL" id="MBO2010957.1"/>
    </source>
</evidence>
<comment type="caution">
    <text evidence="8">The sequence shown here is derived from an EMBL/GenBank/DDBJ whole genome shotgun (WGS) entry which is preliminary data.</text>
</comment>